<name>A0AC60R0S6_IXOPE</name>
<sequence>MIRFKCPVSVPLAHITSPSPETTSETWHPPANHTTTSVDSRVNIIPSLNGGMGTPISTTWFADTSNKSAHDPTAASPTGRSTSSSHDTHGTHSGDQNPYHELYK</sequence>
<reference evidence="1 2" key="1">
    <citation type="journal article" date="2020" name="Cell">
        <title>Large-Scale Comparative Analyses of Tick Genomes Elucidate Their Genetic Diversity and Vector Capacities.</title>
        <authorList>
            <consortium name="Tick Genome and Microbiome Consortium (TIGMIC)"/>
            <person name="Jia N."/>
            <person name="Wang J."/>
            <person name="Shi W."/>
            <person name="Du L."/>
            <person name="Sun Y."/>
            <person name="Zhan W."/>
            <person name="Jiang J.F."/>
            <person name="Wang Q."/>
            <person name="Zhang B."/>
            <person name="Ji P."/>
            <person name="Bell-Sakyi L."/>
            <person name="Cui X.M."/>
            <person name="Yuan T.T."/>
            <person name="Jiang B.G."/>
            <person name="Yang W.F."/>
            <person name="Lam T.T."/>
            <person name="Chang Q.C."/>
            <person name="Ding S.J."/>
            <person name="Wang X.J."/>
            <person name="Zhu J.G."/>
            <person name="Ruan X.D."/>
            <person name="Zhao L."/>
            <person name="Wei J.T."/>
            <person name="Ye R.Z."/>
            <person name="Que T.C."/>
            <person name="Du C.H."/>
            <person name="Zhou Y.H."/>
            <person name="Cheng J.X."/>
            <person name="Dai P.F."/>
            <person name="Guo W.B."/>
            <person name="Han X.H."/>
            <person name="Huang E.J."/>
            <person name="Li L.F."/>
            <person name="Wei W."/>
            <person name="Gao Y.C."/>
            <person name="Liu J.Z."/>
            <person name="Shao H.Z."/>
            <person name="Wang X."/>
            <person name="Wang C.C."/>
            <person name="Yang T.C."/>
            <person name="Huo Q.B."/>
            <person name="Li W."/>
            <person name="Chen H.Y."/>
            <person name="Chen S.E."/>
            <person name="Zhou L.G."/>
            <person name="Ni X.B."/>
            <person name="Tian J.H."/>
            <person name="Sheng Y."/>
            <person name="Liu T."/>
            <person name="Pan Y.S."/>
            <person name="Xia L.Y."/>
            <person name="Li J."/>
            <person name="Zhao F."/>
            <person name="Cao W.C."/>
        </authorList>
    </citation>
    <scope>NUCLEOTIDE SEQUENCE [LARGE SCALE GENOMIC DNA]</scope>
    <source>
        <strain evidence="1">Iper-2018</strain>
    </source>
</reference>
<dbReference type="EMBL" id="JABSTQ010001808">
    <property type="protein sequence ID" value="KAG0444585.1"/>
    <property type="molecule type" value="Genomic_DNA"/>
</dbReference>
<comment type="caution">
    <text evidence="1">The sequence shown here is derived from an EMBL/GenBank/DDBJ whole genome shotgun (WGS) entry which is preliminary data.</text>
</comment>
<keyword evidence="2" id="KW-1185">Reference proteome</keyword>
<proteinExistence type="predicted"/>
<dbReference type="Proteomes" id="UP000805193">
    <property type="component" value="Unassembled WGS sequence"/>
</dbReference>
<organism evidence="1 2">
    <name type="scientific">Ixodes persulcatus</name>
    <name type="common">Taiga tick</name>
    <dbReference type="NCBI Taxonomy" id="34615"/>
    <lineage>
        <taxon>Eukaryota</taxon>
        <taxon>Metazoa</taxon>
        <taxon>Ecdysozoa</taxon>
        <taxon>Arthropoda</taxon>
        <taxon>Chelicerata</taxon>
        <taxon>Arachnida</taxon>
        <taxon>Acari</taxon>
        <taxon>Parasitiformes</taxon>
        <taxon>Ixodida</taxon>
        <taxon>Ixodoidea</taxon>
        <taxon>Ixodidae</taxon>
        <taxon>Ixodinae</taxon>
        <taxon>Ixodes</taxon>
    </lineage>
</organism>
<accession>A0AC60R0S6</accession>
<gene>
    <name evidence="1" type="ORF">HPB47_013624</name>
</gene>
<evidence type="ECO:0000313" key="2">
    <source>
        <dbReference type="Proteomes" id="UP000805193"/>
    </source>
</evidence>
<evidence type="ECO:0000313" key="1">
    <source>
        <dbReference type="EMBL" id="KAG0444585.1"/>
    </source>
</evidence>
<protein>
    <submittedName>
        <fullName evidence="1">Uncharacterized protein</fullName>
    </submittedName>
</protein>